<dbReference type="Gene3D" id="1.10.287.110">
    <property type="entry name" value="DnaJ domain"/>
    <property type="match status" value="1"/>
</dbReference>
<organism evidence="3">
    <name type="scientific">Gracilinema caldarium</name>
    <dbReference type="NCBI Taxonomy" id="215591"/>
    <lineage>
        <taxon>Bacteria</taxon>
        <taxon>Pseudomonadati</taxon>
        <taxon>Spirochaetota</taxon>
        <taxon>Spirochaetia</taxon>
        <taxon>Spirochaetales</taxon>
        <taxon>Breznakiellaceae</taxon>
        <taxon>Gracilinema</taxon>
    </lineage>
</organism>
<dbReference type="EMBL" id="DSVL01000385">
    <property type="protein sequence ID" value="HFH30325.1"/>
    <property type="molecule type" value="Genomic_DNA"/>
</dbReference>
<dbReference type="SMART" id="SM00271">
    <property type="entry name" value="DnaJ"/>
    <property type="match status" value="1"/>
</dbReference>
<dbReference type="AlphaFoldDB" id="A0A7C3ILQ6"/>
<dbReference type="CDD" id="cd06257">
    <property type="entry name" value="DnaJ"/>
    <property type="match status" value="1"/>
</dbReference>
<evidence type="ECO:0000256" key="1">
    <source>
        <dbReference type="SAM" id="Phobius"/>
    </source>
</evidence>
<dbReference type="InterPro" id="IPR050817">
    <property type="entry name" value="DjlA_DnaK_co-chaperone"/>
</dbReference>
<gene>
    <name evidence="3" type="ORF">ENS59_12600</name>
</gene>
<protein>
    <submittedName>
        <fullName evidence="3">J domain-containing protein</fullName>
    </submittedName>
</protein>
<dbReference type="InterPro" id="IPR036869">
    <property type="entry name" value="J_dom_sf"/>
</dbReference>
<evidence type="ECO:0000259" key="2">
    <source>
        <dbReference type="PROSITE" id="PS50076"/>
    </source>
</evidence>
<dbReference type="SUPFAM" id="SSF46565">
    <property type="entry name" value="Chaperone J-domain"/>
    <property type="match status" value="1"/>
</dbReference>
<sequence>MKLYSHIRNHYLIIIGFFIGLSGGLFTGILGLLLGMLLEPLVQQFFLERSITSYLVQADPRFTAEVQPGITAFCGLAVYCIGPDQMQEAEFTQKAIVQKALDLFHCSSSDGPRLETICRLAWDNRDLLNTDLLAESLKARMNNEIDPEKIILALQELATNYAPNQLHRVTSIAQVIAPDTMKSKKDGPWNILGLSPEASVQEIKKTFRRLALEFHPDRLSSLSSEQKQAAEECFIAIRYAYRQALSEKTEQKSGGFKKYS</sequence>
<name>A0A7C3ILQ6_9SPIR</name>
<keyword evidence="1" id="KW-0812">Transmembrane</keyword>
<dbReference type="PRINTS" id="PR00625">
    <property type="entry name" value="JDOMAIN"/>
</dbReference>
<feature type="transmembrane region" description="Helical" evidence="1">
    <location>
        <begin position="12"/>
        <end position="38"/>
    </location>
</feature>
<dbReference type="PROSITE" id="PS50076">
    <property type="entry name" value="DNAJ_2"/>
    <property type="match status" value="1"/>
</dbReference>
<keyword evidence="1" id="KW-1133">Transmembrane helix</keyword>
<comment type="caution">
    <text evidence="3">The sequence shown here is derived from an EMBL/GenBank/DDBJ whole genome shotgun (WGS) entry which is preliminary data.</text>
</comment>
<keyword evidence="1" id="KW-0472">Membrane</keyword>
<evidence type="ECO:0000313" key="3">
    <source>
        <dbReference type="EMBL" id="HFH30325.1"/>
    </source>
</evidence>
<reference evidence="3" key="1">
    <citation type="journal article" date="2020" name="mSystems">
        <title>Genome- and Community-Level Interaction Insights into Carbon Utilization and Element Cycling Functions of Hydrothermarchaeota in Hydrothermal Sediment.</title>
        <authorList>
            <person name="Zhou Z."/>
            <person name="Liu Y."/>
            <person name="Xu W."/>
            <person name="Pan J."/>
            <person name="Luo Z.H."/>
            <person name="Li M."/>
        </authorList>
    </citation>
    <scope>NUCLEOTIDE SEQUENCE [LARGE SCALE GENOMIC DNA]</scope>
    <source>
        <strain evidence="3">SpSt-503</strain>
    </source>
</reference>
<feature type="domain" description="J" evidence="2">
    <location>
        <begin position="187"/>
        <end position="260"/>
    </location>
</feature>
<dbReference type="Pfam" id="PF00226">
    <property type="entry name" value="DnaJ"/>
    <property type="match status" value="1"/>
</dbReference>
<proteinExistence type="predicted"/>
<dbReference type="PANTHER" id="PTHR24074">
    <property type="entry name" value="CO-CHAPERONE PROTEIN DJLA"/>
    <property type="match status" value="1"/>
</dbReference>
<dbReference type="InterPro" id="IPR001623">
    <property type="entry name" value="DnaJ_domain"/>
</dbReference>
<accession>A0A7C3ILQ6</accession>